<gene>
    <name evidence="1" type="ORF">FYJ91_00895</name>
</gene>
<sequence>MTGWLVFLGLALLVGGALFRWGRLPKGGMELVGAALFVGVAGYAWQGSPALPGKPTPPPESAANLPDTTFALERGKMLDRFGTDAQVLGTADAFHRQGLNTYAIGIIKGGLSRRPNSPDLWVGLGNALVIHGQGMMSPAAQLAFERAGKLAPDHPGPPFFLGLAYAQAGQLDRAAKVWSDLLARSPADAPWRPELEQRLGELAQMQGGGGQQ</sequence>
<dbReference type="AlphaFoldDB" id="A0A5D9CBQ6"/>
<proteinExistence type="predicted"/>
<comment type="caution">
    <text evidence="1">The sequence shown here is derived from an EMBL/GenBank/DDBJ whole genome shotgun (WGS) entry which is preliminary data.</text>
</comment>
<dbReference type="EMBL" id="VTOU01000001">
    <property type="protein sequence ID" value="TZG28737.1"/>
    <property type="molecule type" value="Genomic_DNA"/>
</dbReference>
<dbReference type="Proteomes" id="UP000322077">
    <property type="component" value="Unassembled WGS sequence"/>
</dbReference>
<dbReference type="InterPro" id="IPR011990">
    <property type="entry name" value="TPR-like_helical_dom_sf"/>
</dbReference>
<protein>
    <submittedName>
        <fullName evidence="1">Cytochrome C biogenesis protein</fullName>
    </submittedName>
</protein>
<dbReference type="RefSeq" id="WP_149520403.1">
    <property type="nucleotide sequence ID" value="NZ_VTOU01000001.1"/>
</dbReference>
<reference evidence="1 2" key="1">
    <citation type="submission" date="2019-08" db="EMBL/GenBank/DDBJ databases">
        <authorList>
            <person name="Wang G."/>
            <person name="Xu Z."/>
        </authorList>
    </citation>
    <scope>NUCLEOTIDE SEQUENCE [LARGE SCALE GENOMIC DNA]</scope>
    <source>
        <strain evidence="1 2">ZX</strain>
    </source>
</reference>
<dbReference type="SUPFAM" id="SSF48452">
    <property type="entry name" value="TPR-like"/>
    <property type="match status" value="1"/>
</dbReference>
<keyword evidence="2" id="KW-1185">Reference proteome</keyword>
<accession>A0A5D9CBQ6</accession>
<evidence type="ECO:0000313" key="1">
    <source>
        <dbReference type="EMBL" id="TZG28737.1"/>
    </source>
</evidence>
<name>A0A5D9CBQ6_9SPHN</name>
<organism evidence="1 2">
    <name type="scientific">Sphingomonas montanisoli</name>
    <dbReference type="NCBI Taxonomy" id="2606412"/>
    <lineage>
        <taxon>Bacteria</taxon>
        <taxon>Pseudomonadati</taxon>
        <taxon>Pseudomonadota</taxon>
        <taxon>Alphaproteobacteria</taxon>
        <taxon>Sphingomonadales</taxon>
        <taxon>Sphingomonadaceae</taxon>
        <taxon>Sphingomonas</taxon>
    </lineage>
</organism>
<dbReference type="Gene3D" id="1.25.40.10">
    <property type="entry name" value="Tetratricopeptide repeat domain"/>
    <property type="match status" value="1"/>
</dbReference>
<evidence type="ECO:0000313" key="2">
    <source>
        <dbReference type="Proteomes" id="UP000322077"/>
    </source>
</evidence>